<organism evidence="1 2">
    <name type="scientific">Syntrophotalea carbinolica (strain DSM 2380 / NBRC 103641 / GraBd1)</name>
    <name type="common">Pelobacter carbinolicus</name>
    <dbReference type="NCBI Taxonomy" id="338963"/>
    <lineage>
        <taxon>Bacteria</taxon>
        <taxon>Pseudomonadati</taxon>
        <taxon>Thermodesulfobacteriota</taxon>
        <taxon>Desulfuromonadia</taxon>
        <taxon>Desulfuromonadales</taxon>
        <taxon>Syntrophotaleaceae</taxon>
        <taxon>Syntrophotalea</taxon>
    </lineage>
</organism>
<dbReference type="HOGENOM" id="CLU_3155983_0_0_7"/>
<reference evidence="1 2" key="2">
    <citation type="journal article" date="2012" name="BMC Genomics">
        <title>The genome of Pelobacter carbinolicus reveals surprising metabolic capabilities and physiological features.</title>
        <authorList>
            <person name="Aklujkar M."/>
            <person name="Haveman S.A."/>
            <person name="Didonato R.Jr."/>
            <person name="Chertkov O."/>
            <person name="Han C.S."/>
            <person name="Land M.L."/>
            <person name="Brown P."/>
            <person name="Lovley D.R."/>
        </authorList>
    </citation>
    <scope>NUCLEOTIDE SEQUENCE [LARGE SCALE GENOMIC DNA]</scope>
    <source>
        <strain evidence="2">DSM 2380 / NBRC 103641 / GraBd1</strain>
    </source>
</reference>
<reference evidence="2" key="1">
    <citation type="submission" date="2005-10" db="EMBL/GenBank/DDBJ databases">
        <title>Complete sequence of Pelobacter carbinolicus DSM 2380.</title>
        <authorList>
            <person name="Copeland A."/>
            <person name="Lucas S."/>
            <person name="Lapidus A."/>
            <person name="Barry K."/>
            <person name="Detter J.C."/>
            <person name="Glavina T."/>
            <person name="Hammon N."/>
            <person name="Israni S."/>
            <person name="Pitluck S."/>
            <person name="Chertkov O."/>
            <person name="Schmutz J."/>
            <person name="Larimer F."/>
            <person name="Land M."/>
            <person name="Kyrpides N."/>
            <person name="Ivanova N."/>
            <person name="Richardson P."/>
        </authorList>
    </citation>
    <scope>NUCLEOTIDE SEQUENCE [LARGE SCALE GENOMIC DNA]</scope>
    <source>
        <strain evidence="2">DSM 2380 / NBRC 103641 / GraBd1</strain>
    </source>
</reference>
<dbReference type="Proteomes" id="UP000002534">
    <property type="component" value="Chromosome"/>
</dbReference>
<dbReference type="AlphaFoldDB" id="J9TJA6"/>
<evidence type="ECO:0000313" key="2">
    <source>
        <dbReference type="Proteomes" id="UP000002534"/>
    </source>
</evidence>
<name>J9TJA6_SYNC1</name>
<dbReference type="EMBL" id="CP000142">
    <property type="protein sequence ID" value="AFR67589.1"/>
    <property type="molecule type" value="Genomic_DNA"/>
</dbReference>
<dbReference type="KEGG" id="pca:Pcar_3416"/>
<accession>J9TJA6</accession>
<gene>
    <name evidence="1" type="ordered locus">Pcar_3416</name>
</gene>
<dbReference type="STRING" id="338963.Pcar_3416"/>
<protein>
    <submittedName>
        <fullName evidence="1">Uncharacterized protein</fullName>
    </submittedName>
</protein>
<sequence length="48" mass="5900">MTERWDKATFYFINRSSGLTIQLSKAIFPLFLQLTLKKKLWSFKLWRF</sequence>
<proteinExistence type="predicted"/>
<keyword evidence="2" id="KW-1185">Reference proteome</keyword>
<evidence type="ECO:0000313" key="1">
    <source>
        <dbReference type="EMBL" id="AFR67589.1"/>
    </source>
</evidence>